<comment type="caution">
    <text evidence="2">The sequence shown here is derived from an EMBL/GenBank/DDBJ whole genome shotgun (WGS) entry which is preliminary data.</text>
</comment>
<evidence type="ECO:0000313" key="2">
    <source>
        <dbReference type="EMBL" id="KAG6474243.1"/>
    </source>
</evidence>
<evidence type="ECO:0000256" key="1">
    <source>
        <dbReference type="SAM" id="MobiDB-lite"/>
    </source>
</evidence>
<reference evidence="2 3" key="1">
    <citation type="submission" date="2020-08" db="EMBL/GenBank/DDBJ databases">
        <title>Plant Genome Project.</title>
        <authorList>
            <person name="Zhang R.-G."/>
        </authorList>
    </citation>
    <scope>NUCLEOTIDE SEQUENCE [LARGE SCALE GENOMIC DNA]</scope>
    <source>
        <tissue evidence="2">Rhizome</tissue>
    </source>
</reference>
<accession>A0A8J5EUX9</accession>
<organism evidence="2 3">
    <name type="scientific">Zingiber officinale</name>
    <name type="common">Ginger</name>
    <name type="synonym">Amomum zingiber</name>
    <dbReference type="NCBI Taxonomy" id="94328"/>
    <lineage>
        <taxon>Eukaryota</taxon>
        <taxon>Viridiplantae</taxon>
        <taxon>Streptophyta</taxon>
        <taxon>Embryophyta</taxon>
        <taxon>Tracheophyta</taxon>
        <taxon>Spermatophyta</taxon>
        <taxon>Magnoliopsida</taxon>
        <taxon>Liliopsida</taxon>
        <taxon>Zingiberales</taxon>
        <taxon>Zingiberaceae</taxon>
        <taxon>Zingiber</taxon>
    </lineage>
</organism>
<evidence type="ECO:0000313" key="3">
    <source>
        <dbReference type="Proteomes" id="UP000734854"/>
    </source>
</evidence>
<proteinExistence type="predicted"/>
<name>A0A8J5EUX9_ZINOF</name>
<dbReference type="AlphaFoldDB" id="A0A8J5EUX9"/>
<dbReference type="EMBL" id="JACMSC010000019">
    <property type="protein sequence ID" value="KAG6474243.1"/>
    <property type="molecule type" value="Genomic_DNA"/>
</dbReference>
<sequence>MHGFSRPFLKFADSTLRTGSATELSTEDRDSGQAAPHVGELEGNSEETIDHHIGDGTTQRRGRRPKEREASESNCDAMKSVRYRSGTYGDDEVLVRLFDSMVFGSEWVFLLRDFCVDQFFTVLSDSYSSFCCRSSLLLRYVDCFVRESCGVAWHRKGEDVTLDMAEGLRTE</sequence>
<protein>
    <submittedName>
        <fullName evidence="2">Uncharacterized protein</fullName>
    </submittedName>
</protein>
<gene>
    <name evidence="2" type="ORF">ZIOFF_068168</name>
</gene>
<feature type="region of interest" description="Disordered" evidence="1">
    <location>
        <begin position="18"/>
        <end position="74"/>
    </location>
</feature>
<keyword evidence="3" id="KW-1185">Reference proteome</keyword>
<dbReference type="Proteomes" id="UP000734854">
    <property type="component" value="Unassembled WGS sequence"/>
</dbReference>